<name>A0ABY9WFZ7_9BACT</name>
<gene>
    <name evidence="1" type="ORF">F0U60_00385</name>
</gene>
<protein>
    <submittedName>
        <fullName evidence="1">Uncharacterized protein</fullName>
    </submittedName>
</protein>
<dbReference type="RefSeq" id="WP_395812725.1">
    <property type="nucleotide sequence ID" value="NZ_CP043494.1"/>
</dbReference>
<reference evidence="1 2" key="1">
    <citation type="submission" date="2019-08" db="EMBL/GenBank/DDBJ databases">
        <title>Archangium and Cystobacter genomes.</title>
        <authorList>
            <person name="Chen I.-C.K."/>
            <person name="Wielgoss S."/>
        </authorList>
    </citation>
    <scope>NUCLEOTIDE SEQUENCE [LARGE SCALE GENOMIC DNA]</scope>
    <source>
        <strain evidence="1 2">Cbm 6</strain>
    </source>
</reference>
<keyword evidence="2" id="KW-1185">Reference proteome</keyword>
<proteinExistence type="predicted"/>
<accession>A0ABY9WFZ7</accession>
<dbReference type="Proteomes" id="UP001611383">
    <property type="component" value="Chromosome"/>
</dbReference>
<organism evidence="1 2">
    <name type="scientific">Archangium minus</name>
    <dbReference type="NCBI Taxonomy" id="83450"/>
    <lineage>
        <taxon>Bacteria</taxon>
        <taxon>Pseudomonadati</taxon>
        <taxon>Myxococcota</taxon>
        <taxon>Myxococcia</taxon>
        <taxon>Myxococcales</taxon>
        <taxon>Cystobacterineae</taxon>
        <taxon>Archangiaceae</taxon>
        <taxon>Archangium</taxon>
    </lineage>
</organism>
<evidence type="ECO:0000313" key="2">
    <source>
        <dbReference type="Proteomes" id="UP001611383"/>
    </source>
</evidence>
<evidence type="ECO:0000313" key="1">
    <source>
        <dbReference type="EMBL" id="WNG42721.1"/>
    </source>
</evidence>
<sequence length="123" mass="12772">MMRTLGVLAAGWASLVETEMRHLPMLGHMAEMHLSAGSRDGGVCLPELVISLTTMGDPLIPRPEAYSPRGPAGSLGVTLAPLRYCGGGGLEVSLFGLDMAYETSEGSSGTALQMGLLGASFDF</sequence>
<dbReference type="EMBL" id="CP043494">
    <property type="protein sequence ID" value="WNG42721.1"/>
    <property type="molecule type" value="Genomic_DNA"/>
</dbReference>